<accession>A0A6M1KQR2</accession>
<dbReference type="Pfam" id="PF08951">
    <property type="entry name" value="EntA_Immun"/>
    <property type="match status" value="1"/>
</dbReference>
<comment type="caution">
    <text evidence="1">The sequence shown here is derived from an EMBL/GenBank/DDBJ whole genome shotgun (WGS) entry which is preliminary data.</text>
</comment>
<proteinExistence type="predicted"/>
<gene>
    <name evidence="1" type="ORF">G5B50_05750</name>
</gene>
<dbReference type="InterPro" id="IPR015046">
    <property type="entry name" value="LciA_Immunity-like"/>
</dbReference>
<reference evidence="1 2" key="1">
    <citation type="submission" date="2020-02" db="EMBL/GenBank/DDBJ databases">
        <title>M-like protein SrM is not crucial to the virulence of a novel isolate of Streptococcus equi subsp. ruminatorum from Macaca mulatta.</title>
        <authorList>
            <person name="Guo G."/>
            <person name="Cheng L."/>
            <person name="Zhang W."/>
        </authorList>
    </citation>
    <scope>NUCLEOTIDE SEQUENCE [LARGE SCALE GENOMIC DNA]</scope>
    <source>
        <strain evidence="1 2">FJ1804</strain>
    </source>
</reference>
<dbReference type="Proteomes" id="UP000479499">
    <property type="component" value="Unassembled WGS sequence"/>
</dbReference>
<organism evidence="1 2">
    <name type="scientific">Streptococcus equi subsp. ruminatorum</name>
    <dbReference type="NCBI Taxonomy" id="254358"/>
    <lineage>
        <taxon>Bacteria</taxon>
        <taxon>Bacillati</taxon>
        <taxon>Bacillota</taxon>
        <taxon>Bacilli</taxon>
        <taxon>Lactobacillales</taxon>
        <taxon>Streptococcaceae</taxon>
        <taxon>Streptococcus</taxon>
    </lineage>
</organism>
<sequence>MSALNWFSGGKARRTEALLLLKELMILLSEQENKQSLYQIIYHFSNELASGGTSVPLVLSELNVALSAVMVKESLQLTKEETQLLKQLRQLSHVRYGY</sequence>
<dbReference type="InterPro" id="IPR053739">
    <property type="entry name" value="Bact_Immunity_Domain_sf"/>
</dbReference>
<evidence type="ECO:0000313" key="2">
    <source>
        <dbReference type="Proteomes" id="UP000479499"/>
    </source>
</evidence>
<evidence type="ECO:0000313" key="1">
    <source>
        <dbReference type="EMBL" id="NGL84273.1"/>
    </source>
</evidence>
<dbReference type="GO" id="GO:0030153">
    <property type="term" value="P:bacteriocin immunity"/>
    <property type="evidence" value="ECO:0007669"/>
    <property type="project" value="InterPro"/>
</dbReference>
<dbReference type="Gene3D" id="1.20.1440.140">
    <property type="match status" value="1"/>
</dbReference>
<dbReference type="EMBL" id="JAAKFZ010000012">
    <property type="protein sequence ID" value="NGL84273.1"/>
    <property type="molecule type" value="Genomic_DNA"/>
</dbReference>
<name>A0A6M1KQR2_9STRE</name>
<protein>
    <submittedName>
        <fullName evidence="1">Bacteriocin immunity protein</fullName>
    </submittedName>
</protein>
<dbReference type="RefSeq" id="WP_164336205.1">
    <property type="nucleotide sequence ID" value="NZ_JAAKFZ010000012.1"/>
</dbReference>
<dbReference type="AlphaFoldDB" id="A0A6M1KQR2"/>